<reference evidence="2 3" key="2">
    <citation type="journal article" date="2021" name="Curr. Genet.">
        <title>Genetic response to nitrogen starvation in the aggressive Eucalyptus foliar pathogen Teratosphaeria destructans.</title>
        <authorList>
            <person name="Havenga M."/>
            <person name="Wingfield B.D."/>
            <person name="Wingfield M.J."/>
            <person name="Dreyer L.L."/>
            <person name="Roets F."/>
            <person name="Aylward J."/>
        </authorList>
    </citation>
    <scope>NUCLEOTIDE SEQUENCE [LARGE SCALE GENOMIC DNA]</scope>
    <source>
        <strain evidence="2">CMW44962</strain>
    </source>
</reference>
<feature type="compositionally biased region" description="Low complexity" evidence="1">
    <location>
        <begin position="159"/>
        <end position="177"/>
    </location>
</feature>
<reference evidence="2 3" key="1">
    <citation type="journal article" date="2018" name="IMA Fungus">
        <title>IMA Genome-F 10: Nine draft genome sequences of Claviceps purpurea s.lat., including C. arundinis, C. humidiphila, and C. cf. spartinae, pseudomolecules for the pitch canker pathogen Fusarium circinatum, draft genome of Davidsoniella eucalypti, Grosmannia galeiformis, Quambalaria eucalypti, and Teratosphaeria destructans.</title>
        <authorList>
            <person name="Wingfield B.D."/>
            <person name="Liu M."/>
            <person name="Nguyen H.D."/>
            <person name="Lane F.A."/>
            <person name="Morgan S.W."/>
            <person name="De Vos L."/>
            <person name="Wilken P.M."/>
            <person name="Duong T.A."/>
            <person name="Aylward J."/>
            <person name="Coetzee M.P."/>
            <person name="Dadej K."/>
            <person name="De Beer Z.W."/>
            <person name="Findlay W."/>
            <person name="Havenga M."/>
            <person name="Kolarik M."/>
            <person name="Menzies J.G."/>
            <person name="Naidoo K."/>
            <person name="Pochopski O."/>
            <person name="Shoukouhi P."/>
            <person name="Santana Q.C."/>
            <person name="Seifert K.A."/>
            <person name="Soal N."/>
            <person name="Steenkamp E.T."/>
            <person name="Tatham C.T."/>
            <person name="van der Nest M.A."/>
            <person name="Wingfield M.J."/>
        </authorList>
    </citation>
    <scope>NUCLEOTIDE SEQUENCE [LARGE SCALE GENOMIC DNA]</scope>
    <source>
        <strain evidence="2">CMW44962</strain>
    </source>
</reference>
<feature type="compositionally biased region" description="Pro residues" evidence="1">
    <location>
        <begin position="44"/>
        <end position="53"/>
    </location>
</feature>
<protein>
    <submittedName>
        <fullName evidence="2">Uncharacterized protein</fullName>
    </submittedName>
</protein>
<dbReference type="PANTHER" id="PTHR39610">
    <property type="entry name" value="BZIP DOMAIN-CONTAINING PROTEIN-RELATED"/>
    <property type="match status" value="1"/>
</dbReference>
<feature type="compositionally biased region" description="Polar residues" evidence="1">
    <location>
        <begin position="384"/>
        <end position="393"/>
    </location>
</feature>
<feature type="compositionally biased region" description="Low complexity" evidence="1">
    <location>
        <begin position="355"/>
        <end position="367"/>
    </location>
</feature>
<feature type="compositionally biased region" description="Basic and acidic residues" evidence="1">
    <location>
        <begin position="320"/>
        <end position="329"/>
    </location>
</feature>
<keyword evidence="3" id="KW-1185">Reference proteome</keyword>
<accession>A0A9W7T0F3</accession>
<name>A0A9W7T0F3_9PEZI</name>
<feature type="region of interest" description="Disordered" evidence="1">
    <location>
        <begin position="320"/>
        <end position="420"/>
    </location>
</feature>
<feature type="compositionally biased region" description="Polar residues" evidence="1">
    <location>
        <begin position="178"/>
        <end position="194"/>
    </location>
</feature>
<feature type="compositionally biased region" description="Polar residues" evidence="1">
    <location>
        <begin position="22"/>
        <end position="43"/>
    </location>
</feature>
<gene>
    <name evidence="2" type="ORF">Tdes44962_MAKER01357</name>
</gene>
<evidence type="ECO:0000313" key="2">
    <source>
        <dbReference type="EMBL" id="KAH9844810.1"/>
    </source>
</evidence>
<dbReference type="PANTHER" id="PTHR39610:SF1">
    <property type="match status" value="1"/>
</dbReference>
<evidence type="ECO:0000313" key="3">
    <source>
        <dbReference type="Proteomes" id="UP001138500"/>
    </source>
</evidence>
<evidence type="ECO:0000256" key="1">
    <source>
        <dbReference type="SAM" id="MobiDB-lite"/>
    </source>
</evidence>
<dbReference type="OrthoDB" id="5401654at2759"/>
<proteinExistence type="predicted"/>
<dbReference type="Proteomes" id="UP001138500">
    <property type="component" value="Unassembled WGS sequence"/>
</dbReference>
<dbReference type="AlphaFoldDB" id="A0A9W7T0F3"/>
<organism evidence="2 3">
    <name type="scientific">Teratosphaeria destructans</name>
    <dbReference type="NCBI Taxonomy" id="418781"/>
    <lineage>
        <taxon>Eukaryota</taxon>
        <taxon>Fungi</taxon>
        <taxon>Dikarya</taxon>
        <taxon>Ascomycota</taxon>
        <taxon>Pezizomycotina</taxon>
        <taxon>Dothideomycetes</taxon>
        <taxon>Dothideomycetidae</taxon>
        <taxon>Mycosphaerellales</taxon>
        <taxon>Teratosphaeriaceae</taxon>
        <taxon>Teratosphaeria</taxon>
    </lineage>
</organism>
<feature type="region of interest" description="Disordered" evidence="1">
    <location>
        <begin position="244"/>
        <end position="283"/>
    </location>
</feature>
<feature type="region of interest" description="Disordered" evidence="1">
    <location>
        <begin position="132"/>
        <end position="194"/>
    </location>
</feature>
<dbReference type="EMBL" id="RIBY02000224">
    <property type="protein sequence ID" value="KAH9844810.1"/>
    <property type="molecule type" value="Genomic_DNA"/>
</dbReference>
<feature type="region of interest" description="Disordered" evidence="1">
    <location>
        <begin position="1"/>
        <end position="78"/>
    </location>
</feature>
<comment type="caution">
    <text evidence="2">The sequence shown here is derived from an EMBL/GenBank/DDBJ whole genome shotgun (WGS) entry which is preliminary data.</text>
</comment>
<sequence length="420" mass="43546">MAPDVNSLPASPRQEHPATLPVFTTSQQLTQTSNAQSRRTSSIMPPPPPPPPAHASASAVMHRSPDMSVHEPGVPMRHPRPLTAAELYLECEKEQEAVVNRLTRELTALRAQSASVASNASQSSVSTNASLLPVDINDTNPAHHMTGHTHPTPSRRPRTSSSASTRSIPTPSTSNPSLAGSNFSTQVQAGSSTSVPIGGVSQASADRAAALGGANLSRRTSMSLSGASTPARQSIEIARHGYTQPGASYTLPHRPSLSRDPSYGAPTAAHHLPSPAPSPGVSVHSAMQHYADATAQRTEMETVKAENEVLKQRVRALERALRQRRRDSSQSDATRADLGSRVASGREGVEGRPAGGNNAAGVAAWAAGSGGVGGVAPPRERSESQSTTASSRRGTVHAGIGDDEVRVGESAGSVGVGRGL</sequence>